<comment type="caution">
    <text evidence="4">The sequence shown here is derived from an EMBL/GenBank/DDBJ whole genome shotgun (WGS) entry which is preliminary data.</text>
</comment>
<protein>
    <recommendedName>
        <fullName evidence="3">NAD-dependent epimerase/dehydratase domain-containing protein</fullName>
    </recommendedName>
</protein>
<dbReference type="Pfam" id="PF01370">
    <property type="entry name" value="Epimerase"/>
    <property type="match status" value="1"/>
</dbReference>
<proteinExistence type="inferred from homology"/>
<dbReference type="Proteomes" id="UP001516023">
    <property type="component" value="Unassembled WGS sequence"/>
</dbReference>
<accession>A0ABD3QVW3</accession>
<keyword evidence="2" id="KW-0732">Signal</keyword>
<gene>
    <name evidence="4" type="ORF">HJC23_011323</name>
</gene>
<organism evidence="4 5">
    <name type="scientific">Cyclotella cryptica</name>
    <dbReference type="NCBI Taxonomy" id="29204"/>
    <lineage>
        <taxon>Eukaryota</taxon>
        <taxon>Sar</taxon>
        <taxon>Stramenopiles</taxon>
        <taxon>Ochrophyta</taxon>
        <taxon>Bacillariophyta</taxon>
        <taxon>Coscinodiscophyceae</taxon>
        <taxon>Thalassiosirophycidae</taxon>
        <taxon>Stephanodiscales</taxon>
        <taxon>Stephanodiscaceae</taxon>
        <taxon>Cyclotella</taxon>
    </lineage>
</organism>
<keyword evidence="5" id="KW-1185">Reference proteome</keyword>
<dbReference type="PANTHER" id="PTHR42687:SF1">
    <property type="entry name" value="L-THREONINE 3-DEHYDROGENASE, MITOCHONDRIAL"/>
    <property type="match status" value="1"/>
</dbReference>
<dbReference type="PANTHER" id="PTHR42687">
    <property type="entry name" value="L-THREONINE 3-DEHYDROGENASE"/>
    <property type="match status" value="1"/>
</dbReference>
<feature type="domain" description="NAD-dependent epimerase/dehydratase" evidence="3">
    <location>
        <begin position="36"/>
        <end position="254"/>
    </location>
</feature>
<dbReference type="InterPro" id="IPR001509">
    <property type="entry name" value="Epimerase_deHydtase"/>
</dbReference>
<feature type="chain" id="PRO_5044797344" description="NAD-dependent epimerase/dehydratase domain-containing protein" evidence="2">
    <location>
        <begin position="21"/>
        <end position="352"/>
    </location>
</feature>
<evidence type="ECO:0000313" key="5">
    <source>
        <dbReference type="Proteomes" id="UP001516023"/>
    </source>
</evidence>
<dbReference type="FunFam" id="3.40.50.720:FF:000321">
    <property type="entry name" value="Chloroplast stem-loop binding protein of 41 kDa a, chloroplastic"/>
    <property type="match status" value="1"/>
</dbReference>
<evidence type="ECO:0000259" key="3">
    <source>
        <dbReference type="Pfam" id="PF01370"/>
    </source>
</evidence>
<dbReference type="AlphaFoldDB" id="A0ABD3QVW3"/>
<evidence type="ECO:0000256" key="1">
    <source>
        <dbReference type="ARBA" id="ARBA00007637"/>
    </source>
</evidence>
<dbReference type="EMBL" id="JABMIG020000008">
    <property type="protein sequence ID" value="KAL3804395.1"/>
    <property type="molecule type" value="Genomic_DNA"/>
</dbReference>
<dbReference type="InterPro" id="IPR051225">
    <property type="entry name" value="NAD(P)_epim/dehydratase"/>
</dbReference>
<dbReference type="SUPFAM" id="SSF51735">
    <property type="entry name" value="NAD(P)-binding Rossmann-fold domains"/>
    <property type="match status" value="1"/>
</dbReference>
<name>A0ABD3QVW3_9STRA</name>
<comment type="similarity">
    <text evidence="1">Belongs to the NAD(P)-dependent epimerase/dehydratase family.</text>
</comment>
<dbReference type="InterPro" id="IPR036291">
    <property type="entry name" value="NAD(P)-bd_dom_sf"/>
</dbReference>
<evidence type="ECO:0000313" key="4">
    <source>
        <dbReference type="EMBL" id="KAL3804395.1"/>
    </source>
</evidence>
<evidence type="ECO:0000256" key="2">
    <source>
        <dbReference type="SAM" id="SignalP"/>
    </source>
</evidence>
<sequence>MINAAQAIAILAAGAGTASAFSLSMSSALIVQNKGGGHGELGFQLAKNLSSNPKITSITILQDSACNDSKEPFKSYSTDIPNVKIVKADLADESMTAATVQDLLGDSYDYIWDNASKGASGCGKAVLDCAKSWNSKLLTYVSSAGIYKPDGVFPMPETTPIKDTAGQAQYEKYAVDNGLPFVSFRPQYIYGEKSNKWDYIDYFFDRLVRNEPVPIPGDGSQKVSLTNSADVASLLASVLNDESAAVQQTFFNCGTDQLVTYDEVASMCAEVAGVDANIQHYDASLGKAVFPFRLTDFYVSPDMAKSKLGWDGPKHNLREDLSWYFESYKARGGMTKELDLTKDKEVLSPASV</sequence>
<dbReference type="Gene3D" id="3.40.50.720">
    <property type="entry name" value="NAD(P)-binding Rossmann-like Domain"/>
    <property type="match status" value="1"/>
</dbReference>
<reference evidence="4 5" key="1">
    <citation type="journal article" date="2020" name="G3 (Bethesda)">
        <title>Improved Reference Genome for Cyclotella cryptica CCMP332, a Model for Cell Wall Morphogenesis, Salinity Adaptation, and Lipid Production in Diatoms (Bacillariophyta).</title>
        <authorList>
            <person name="Roberts W.R."/>
            <person name="Downey K.M."/>
            <person name="Ruck E.C."/>
            <person name="Traller J.C."/>
            <person name="Alverson A.J."/>
        </authorList>
    </citation>
    <scope>NUCLEOTIDE SEQUENCE [LARGE SCALE GENOMIC DNA]</scope>
    <source>
        <strain evidence="4 5">CCMP332</strain>
    </source>
</reference>
<feature type="signal peptide" evidence="2">
    <location>
        <begin position="1"/>
        <end position="20"/>
    </location>
</feature>